<accession>A0AAV4W3T6</accession>
<dbReference type="AlphaFoldDB" id="A0AAV4W3T6"/>
<comment type="caution">
    <text evidence="2">The sequence shown here is derived from an EMBL/GenBank/DDBJ whole genome shotgun (WGS) entry which is preliminary data.</text>
</comment>
<feature type="compositionally biased region" description="Polar residues" evidence="1">
    <location>
        <begin position="198"/>
        <end position="212"/>
    </location>
</feature>
<feature type="region of interest" description="Disordered" evidence="1">
    <location>
        <begin position="174"/>
        <end position="219"/>
    </location>
</feature>
<sequence>MFQYPNASIQELRRHLQLLVNQLRIAFQQKHVRILRMKQDFMAKGSVPIALNKYLDDLNIILKDLARHYEGINTLVANDNKEAMLQNMKKYAATYAQQQQFAKANQAFMPNMYQGNMPHRAQSSHANLGFRAQYPTQMNVGPGLNYKQMNSQWNAHAQAYMKNAYPRFTYSSAKPVNKESNKNTAPTSQPVITEVDRNTPSVSNQQQNSHSTVIIEEIE</sequence>
<protein>
    <submittedName>
        <fullName evidence="2">Transcriptional regulator ATRX</fullName>
    </submittedName>
</protein>
<evidence type="ECO:0000313" key="2">
    <source>
        <dbReference type="EMBL" id="GIY76606.1"/>
    </source>
</evidence>
<evidence type="ECO:0000256" key="1">
    <source>
        <dbReference type="SAM" id="MobiDB-lite"/>
    </source>
</evidence>
<reference evidence="2 3" key="1">
    <citation type="submission" date="2021-06" db="EMBL/GenBank/DDBJ databases">
        <title>Caerostris extrusa draft genome.</title>
        <authorList>
            <person name="Kono N."/>
            <person name="Arakawa K."/>
        </authorList>
    </citation>
    <scope>NUCLEOTIDE SEQUENCE [LARGE SCALE GENOMIC DNA]</scope>
</reference>
<gene>
    <name evidence="2" type="primary">ATRX_1</name>
    <name evidence="2" type="ORF">CEXT_704141</name>
</gene>
<organism evidence="2 3">
    <name type="scientific">Caerostris extrusa</name>
    <name type="common">Bark spider</name>
    <name type="synonym">Caerostris bankana</name>
    <dbReference type="NCBI Taxonomy" id="172846"/>
    <lineage>
        <taxon>Eukaryota</taxon>
        <taxon>Metazoa</taxon>
        <taxon>Ecdysozoa</taxon>
        <taxon>Arthropoda</taxon>
        <taxon>Chelicerata</taxon>
        <taxon>Arachnida</taxon>
        <taxon>Araneae</taxon>
        <taxon>Araneomorphae</taxon>
        <taxon>Entelegynae</taxon>
        <taxon>Araneoidea</taxon>
        <taxon>Araneidae</taxon>
        <taxon>Caerostris</taxon>
    </lineage>
</organism>
<feature type="compositionally biased region" description="Polar residues" evidence="1">
    <location>
        <begin position="182"/>
        <end position="191"/>
    </location>
</feature>
<keyword evidence="3" id="KW-1185">Reference proteome</keyword>
<proteinExistence type="predicted"/>
<evidence type="ECO:0000313" key="3">
    <source>
        <dbReference type="Proteomes" id="UP001054945"/>
    </source>
</evidence>
<dbReference type="EMBL" id="BPLR01015502">
    <property type="protein sequence ID" value="GIY76606.1"/>
    <property type="molecule type" value="Genomic_DNA"/>
</dbReference>
<name>A0AAV4W3T6_CAEEX</name>
<dbReference type="Proteomes" id="UP001054945">
    <property type="component" value="Unassembled WGS sequence"/>
</dbReference>